<evidence type="ECO:0008006" key="4">
    <source>
        <dbReference type="Google" id="ProtNLM"/>
    </source>
</evidence>
<sequence length="402" mass="46674">MFFTKIKYSLHCFFVGLISWLLSFFLYSPRFILFLGKDSGTTRRDNLLLQCIDPFTRHLIGVERHQLYTRILQPSIANLLGWCGERRDFLALLGSPGIAYSALIFTLSFLYCALRKYFCKGLSIAGTFAISTSMVTQWTNTHWGHPDSLTFLPISILLLKRNYFFIVFCTFIGSFNDERFILSIPFLLLWWHLTDQKEGQKLNLYKSIFAFGIGILILFLFKFALINGYIGPGIEKEHSLFISLLNDYFLPIVLNPSKWPQFIFLIFLGFRWLWILPLVALTICVRHKKIIIFYSLLIPILLSSLVIAINADIGRSISFCYPLIPVSMLIIKDIGKWSNEKLIYFLNFILMFNILTPAAKVFYVPPNWWKTNPLEWSSPALPLPLNLWRWLTSPNGAQTWIK</sequence>
<reference evidence="2 3" key="1">
    <citation type="journal article" date="2007" name="PLoS Genet.">
        <title>Patterns and implications of gene gain and loss in the evolution of Prochlorococcus.</title>
        <authorList>
            <person name="Kettler G.C."/>
            <person name="Martiny A.C."/>
            <person name="Huang K."/>
            <person name="Zucker J."/>
            <person name="Coleman M.L."/>
            <person name="Rodrigue S."/>
            <person name="Chen F."/>
            <person name="Lapidus A."/>
            <person name="Ferriera S."/>
            <person name="Johnson J."/>
            <person name="Steglich C."/>
            <person name="Church G.M."/>
            <person name="Richardson P."/>
            <person name="Chisholm S.W."/>
        </authorList>
    </citation>
    <scope>NUCLEOTIDE SEQUENCE [LARGE SCALE GENOMIC DNA]</scope>
    <source>
        <strain evidence="2 3">MIT 9515</strain>
    </source>
</reference>
<keyword evidence="1" id="KW-1133">Transmembrane helix</keyword>
<protein>
    <recommendedName>
        <fullName evidence="4">Glycosyltransferase RgtA/B/C/D-like domain-containing protein</fullName>
    </recommendedName>
</protein>
<feature type="transmembrane region" description="Helical" evidence="1">
    <location>
        <begin position="12"/>
        <end position="35"/>
    </location>
</feature>
<feature type="transmembrane region" description="Helical" evidence="1">
    <location>
        <begin position="262"/>
        <end position="284"/>
    </location>
</feature>
<dbReference type="STRING" id="167542.P9515_07581"/>
<dbReference type="HOGENOM" id="CLU_684863_0_0_3"/>
<dbReference type="AlphaFoldDB" id="A2BW06"/>
<evidence type="ECO:0000313" key="3">
    <source>
        <dbReference type="Proteomes" id="UP000001589"/>
    </source>
</evidence>
<feature type="transmembrane region" description="Helical" evidence="1">
    <location>
        <begin position="208"/>
        <end position="226"/>
    </location>
</feature>
<keyword evidence="1" id="KW-0472">Membrane</keyword>
<feature type="transmembrane region" description="Helical" evidence="1">
    <location>
        <begin position="343"/>
        <end position="363"/>
    </location>
</feature>
<name>A2BW06_PROM5</name>
<organism evidence="2 3">
    <name type="scientific">Prochlorococcus marinus (strain MIT 9515)</name>
    <dbReference type="NCBI Taxonomy" id="167542"/>
    <lineage>
        <taxon>Bacteria</taxon>
        <taxon>Bacillati</taxon>
        <taxon>Cyanobacteriota</taxon>
        <taxon>Cyanophyceae</taxon>
        <taxon>Synechococcales</taxon>
        <taxon>Prochlorococcaceae</taxon>
        <taxon>Prochlorococcus</taxon>
    </lineage>
</organism>
<feature type="transmembrane region" description="Helical" evidence="1">
    <location>
        <begin position="89"/>
        <end position="114"/>
    </location>
</feature>
<gene>
    <name evidence="2" type="ordered locus">P9515_07581</name>
</gene>
<evidence type="ECO:0000313" key="2">
    <source>
        <dbReference type="EMBL" id="ABM71967.1"/>
    </source>
</evidence>
<dbReference type="Proteomes" id="UP000001589">
    <property type="component" value="Chromosome"/>
</dbReference>
<feature type="transmembrane region" description="Helical" evidence="1">
    <location>
        <begin position="291"/>
        <end position="309"/>
    </location>
</feature>
<keyword evidence="1" id="KW-0812">Transmembrane</keyword>
<dbReference type="EMBL" id="CP000552">
    <property type="protein sequence ID" value="ABM71967.1"/>
    <property type="molecule type" value="Genomic_DNA"/>
</dbReference>
<evidence type="ECO:0000256" key="1">
    <source>
        <dbReference type="SAM" id="Phobius"/>
    </source>
</evidence>
<accession>A2BW06</accession>
<dbReference type="KEGG" id="pmc:P9515_07581"/>
<proteinExistence type="predicted"/>